<keyword evidence="2" id="KW-0560">Oxidoreductase</keyword>
<dbReference type="CDD" id="cd02216">
    <property type="entry name" value="cupin_GDO-like_N"/>
    <property type="match status" value="1"/>
</dbReference>
<dbReference type="AlphaFoldDB" id="A0A177CHY2"/>
<dbReference type="Pfam" id="PF07883">
    <property type="entry name" value="Cupin_2"/>
    <property type="match status" value="1"/>
</dbReference>
<evidence type="ECO:0000256" key="2">
    <source>
        <dbReference type="ARBA" id="ARBA00023002"/>
    </source>
</evidence>
<sequence length="340" mass="38113">MSSVAVTIATTTQPAHDLEDNKHATNELLKDASEQHTKPLWAQMARLNPPLPNPKCQPHVWEYDRIRPSLLRAGELITEKQAERRVLMLVNPARDAPYTTDTIYAGLQLVMPNETAPAHRHTAFACRFIIEGNGGFTAVHGKRIQMQRGDVILTPSWNWHDHGKNGSGPMIWIDGLDLPQFVHYPVHFVEHYASPRYPASDVDISASLIVFPWTRMKSQLDAIDGDCADSRYLKENGSEISRTLGAEAIRVNAGAFTQAIQETASSIFHVIEGAGSSTIDGKIYQWKKGDTFCVPAWHEYQHRASDGQTVYLYRVHDEPMLKALGFYRRSGQDVEALVSE</sequence>
<keyword evidence="1" id="KW-0223">Dioxygenase</keyword>
<proteinExistence type="predicted"/>
<accession>A0A177CHY2</accession>
<dbReference type="InParanoid" id="A0A177CHY2"/>
<dbReference type="InterPro" id="IPR011051">
    <property type="entry name" value="RmlC_Cupin_sf"/>
</dbReference>
<evidence type="ECO:0000256" key="1">
    <source>
        <dbReference type="ARBA" id="ARBA00022964"/>
    </source>
</evidence>
<evidence type="ECO:0000313" key="6">
    <source>
        <dbReference type="Proteomes" id="UP000077069"/>
    </source>
</evidence>
<feature type="region of interest" description="Disordered" evidence="3">
    <location>
        <begin position="1"/>
        <end position="21"/>
    </location>
</feature>
<feature type="domain" description="Cupin type-2" evidence="4">
    <location>
        <begin position="107"/>
        <end position="174"/>
    </location>
</feature>
<dbReference type="STRING" id="1460663.A0A177CHY2"/>
<dbReference type="SUPFAM" id="SSF51182">
    <property type="entry name" value="RmlC-like cupins"/>
    <property type="match status" value="1"/>
</dbReference>
<dbReference type="CDD" id="cd06992">
    <property type="entry name" value="cupin_GDO-like_C"/>
    <property type="match status" value="1"/>
</dbReference>
<dbReference type="PANTHER" id="PTHR41517:SF1">
    <property type="entry name" value="CUPIN"/>
    <property type="match status" value="1"/>
</dbReference>
<dbReference type="GeneID" id="28757777"/>
<dbReference type="Proteomes" id="UP000077069">
    <property type="component" value="Unassembled WGS sequence"/>
</dbReference>
<reference evidence="5 6" key="1">
    <citation type="submission" date="2016-05" db="EMBL/GenBank/DDBJ databases">
        <title>Comparative analysis of secretome profiles of manganese(II)-oxidizing ascomycete fungi.</title>
        <authorList>
            <consortium name="DOE Joint Genome Institute"/>
            <person name="Zeiner C.A."/>
            <person name="Purvine S.O."/>
            <person name="Zink E.M."/>
            <person name="Wu S."/>
            <person name="Pasa-Tolic L."/>
            <person name="Chaput D.L."/>
            <person name="Haridas S."/>
            <person name="Grigoriev I.V."/>
            <person name="Santelli C.M."/>
            <person name="Hansel C.M."/>
        </authorList>
    </citation>
    <scope>NUCLEOTIDE SEQUENCE [LARGE SCALE GENOMIC DNA]</scope>
    <source>
        <strain evidence="5 6">AP3s5-JAC2a</strain>
    </source>
</reference>
<name>A0A177CHY2_9PLEO</name>
<dbReference type="InterPro" id="IPR014710">
    <property type="entry name" value="RmlC-like_jellyroll"/>
</dbReference>
<evidence type="ECO:0000313" key="5">
    <source>
        <dbReference type="EMBL" id="OAG07135.1"/>
    </source>
</evidence>
<dbReference type="OrthoDB" id="2205143at2759"/>
<evidence type="ECO:0000259" key="4">
    <source>
        <dbReference type="Pfam" id="PF07883"/>
    </source>
</evidence>
<dbReference type="PANTHER" id="PTHR41517">
    <property type="entry name" value="1,2-DIOXYGENASE PROTEIN-RELATED"/>
    <property type="match status" value="1"/>
</dbReference>
<protein>
    <submittedName>
        <fullName evidence="5">RmlC-like cupin</fullName>
    </submittedName>
</protein>
<feature type="compositionally biased region" description="Polar residues" evidence="3">
    <location>
        <begin position="1"/>
        <end position="14"/>
    </location>
</feature>
<dbReference type="Gene3D" id="2.60.120.10">
    <property type="entry name" value="Jelly Rolls"/>
    <property type="match status" value="1"/>
</dbReference>
<dbReference type="InterPro" id="IPR013096">
    <property type="entry name" value="Cupin_2"/>
</dbReference>
<evidence type="ECO:0000256" key="3">
    <source>
        <dbReference type="SAM" id="MobiDB-lite"/>
    </source>
</evidence>
<organism evidence="5 6">
    <name type="scientific">Paraphaeosphaeria sporulosa</name>
    <dbReference type="NCBI Taxonomy" id="1460663"/>
    <lineage>
        <taxon>Eukaryota</taxon>
        <taxon>Fungi</taxon>
        <taxon>Dikarya</taxon>
        <taxon>Ascomycota</taxon>
        <taxon>Pezizomycotina</taxon>
        <taxon>Dothideomycetes</taxon>
        <taxon>Pleosporomycetidae</taxon>
        <taxon>Pleosporales</taxon>
        <taxon>Massarineae</taxon>
        <taxon>Didymosphaeriaceae</taxon>
        <taxon>Paraphaeosphaeria</taxon>
    </lineage>
</organism>
<gene>
    <name evidence="5" type="ORF">CC84DRAFT_1089174</name>
</gene>
<dbReference type="RefSeq" id="XP_018037500.1">
    <property type="nucleotide sequence ID" value="XM_018174291.1"/>
</dbReference>
<dbReference type="EMBL" id="KV441551">
    <property type="protein sequence ID" value="OAG07135.1"/>
    <property type="molecule type" value="Genomic_DNA"/>
</dbReference>
<dbReference type="GO" id="GO:0051213">
    <property type="term" value="F:dioxygenase activity"/>
    <property type="evidence" value="ECO:0007669"/>
    <property type="project" value="UniProtKB-KW"/>
</dbReference>
<keyword evidence="6" id="KW-1185">Reference proteome</keyword>
<dbReference type="InterPro" id="IPR047183">
    <property type="entry name" value="GDO-like"/>
</dbReference>